<proteinExistence type="predicted"/>
<dbReference type="CDD" id="cd04745">
    <property type="entry name" value="LbH_paaY_like"/>
    <property type="match status" value="1"/>
</dbReference>
<dbReference type="STRING" id="543728.Vapar_1239"/>
<organism evidence="1">
    <name type="scientific">Variovorax paradoxus (strain S110)</name>
    <dbReference type="NCBI Taxonomy" id="543728"/>
    <lineage>
        <taxon>Bacteria</taxon>
        <taxon>Pseudomonadati</taxon>
        <taxon>Pseudomonadota</taxon>
        <taxon>Betaproteobacteria</taxon>
        <taxon>Burkholderiales</taxon>
        <taxon>Comamonadaceae</taxon>
        <taxon>Variovorax</taxon>
    </lineage>
</organism>
<name>C5CQR4_VARPS</name>
<dbReference type="InterPro" id="IPR011004">
    <property type="entry name" value="Trimer_LpxA-like_sf"/>
</dbReference>
<dbReference type="EMBL" id="CP001635">
    <property type="protein sequence ID" value="ACS17890.1"/>
    <property type="molecule type" value="Genomic_DNA"/>
</dbReference>
<dbReference type="HOGENOM" id="CLU_064827_4_2_4"/>
<dbReference type="PANTHER" id="PTHR13061">
    <property type="entry name" value="DYNACTIN SUBUNIT P25"/>
    <property type="match status" value="1"/>
</dbReference>
<reference evidence="1" key="1">
    <citation type="submission" date="2009-06" db="EMBL/GenBank/DDBJ databases">
        <title>Complete sequence of chromosome 1 of Variovorax paradoxus S110.</title>
        <authorList>
            <consortium name="US DOE Joint Genome Institute"/>
            <person name="Lucas S."/>
            <person name="Copeland A."/>
            <person name="Lapidus A."/>
            <person name="Glavina del Rio T."/>
            <person name="Tice H."/>
            <person name="Bruce D."/>
            <person name="Goodwin L."/>
            <person name="Pitluck S."/>
            <person name="Chertkov O."/>
            <person name="Brettin T."/>
            <person name="Detter J.C."/>
            <person name="Han C."/>
            <person name="Larimer F."/>
            <person name="Land M."/>
            <person name="Hauser L."/>
            <person name="Kyrpides N."/>
            <person name="Ovchinnikova G."/>
            <person name="Orwin P."/>
            <person name="Leadbetter J.R."/>
            <person name="Spain J.C."/>
            <person name="Han J.I."/>
        </authorList>
    </citation>
    <scope>NUCLEOTIDE SEQUENCE</scope>
    <source>
        <strain evidence="1">S110</strain>
    </source>
</reference>
<accession>C5CQR4</accession>
<protein>
    <submittedName>
        <fullName evidence="1">Phenylacetic acid degradation protein PaaY</fullName>
    </submittedName>
</protein>
<dbReference type="PANTHER" id="PTHR13061:SF29">
    <property type="entry name" value="GAMMA CARBONIC ANHYDRASE-LIKE 1, MITOCHONDRIAL-RELATED"/>
    <property type="match status" value="1"/>
</dbReference>
<dbReference type="Gene3D" id="2.160.10.10">
    <property type="entry name" value="Hexapeptide repeat proteins"/>
    <property type="match status" value="1"/>
</dbReference>
<dbReference type="eggNOG" id="COG0663">
    <property type="taxonomic scope" value="Bacteria"/>
</dbReference>
<dbReference type="InterPro" id="IPR050484">
    <property type="entry name" value="Transf_Hexapept/Carb_Anhydrase"/>
</dbReference>
<dbReference type="SUPFAM" id="SSF51161">
    <property type="entry name" value="Trimeric LpxA-like enzymes"/>
    <property type="match status" value="1"/>
</dbReference>
<dbReference type="KEGG" id="vap:Vapar_1239"/>
<gene>
    <name evidence="1" type="ordered locus">Vapar_1239</name>
</gene>
<dbReference type="AlphaFoldDB" id="C5CQR4"/>
<dbReference type="OrthoDB" id="9803036at2"/>
<sequence>MPSYSIDGVIPVVDPTAYVHPSAVLIGDVIVGPGCYVGPCASLRGDFGRIVLQEGSNVQDHCCIHGFPDQDTVVEVNGHIGHGAILHSCIVRRDALVGMNAVVMDEAEIGEQAIVAACAFVPAGMKVPARSLVAGIPAKVKKMLSEEEIAWKLEGTQTYQALTVRSLASLREVAPLQQTEPGRPRLPATEVRSLIATRRG</sequence>
<evidence type="ECO:0000313" key="1">
    <source>
        <dbReference type="EMBL" id="ACS17890.1"/>
    </source>
</evidence>